<dbReference type="Gene3D" id="1.20.140.160">
    <property type="match status" value="1"/>
</dbReference>
<evidence type="ECO:0000313" key="2">
    <source>
        <dbReference type="Proteomes" id="UP000036045"/>
    </source>
</evidence>
<gene>
    <name evidence="1" type="ORF">ABW02_21315</name>
</gene>
<dbReference type="RefSeq" id="WP_047944278.1">
    <property type="nucleotide sequence ID" value="NZ_LDPH01000030.1"/>
</dbReference>
<dbReference type="Proteomes" id="UP000036045">
    <property type="component" value="Unassembled WGS sequence"/>
</dbReference>
<dbReference type="SUPFAM" id="SSF88659">
    <property type="entry name" value="Sigma3 and sigma4 domains of RNA polymerase sigma factors"/>
    <property type="match status" value="1"/>
</dbReference>
<keyword evidence="2" id="KW-1185">Reference proteome</keyword>
<sequence>MKECRSSQSEAFTAFLEENKSLLSNPIVKSFLQKKVNVHLLKKALECPTKENKEKVDESFKKHFFTIRFTSYITSSMEYSTINFNKNLSMYQKRFPLILTEKEEGGEKDINLNDKEAEIEAIVEKEERWSEMEEYISNKTIYSAVLNLTPSQRKILTYAYLYKFTDTEIARRIRTSQQYVSKTRKTALKRILSIINNKEEGRWN</sequence>
<dbReference type="InterPro" id="IPR013324">
    <property type="entry name" value="RNA_pol_sigma_r3/r4-like"/>
</dbReference>
<dbReference type="AlphaFoldDB" id="A0A0J1I998"/>
<protein>
    <recommendedName>
        <fullName evidence="3">Sigma-70 family RNA polymerase sigma factor</fullName>
    </recommendedName>
</protein>
<reference evidence="1 2" key="1">
    <citation type="submission" date="2015-05" db="EMBL/GenBank/DDBJ databases">
        <title>Whole genome sequence and identification of bacterial endophytes from Costus igneus.</title>
        <authorList>
            <person name="Lee Y.P."/>
            <person name="Gan H.M."/>
            <person name="Eng W."/>
            <person name="Wheatley M.S."/>
            <person name="Caraballo A."/>
            <person name="Polter S."/>
            <person name="Savka M.A."/>
            <person name="Hudson A.O."/>
        </authorList>
    </citation>
    <scope>NUCLEOTIDE SEQUENCE [LARGE SCALE GENOMIC DNA]</scope>
    <source>
        <strain evidence="1 2">RIT379</strain>
    </source>
</reference>
<organism evidence="1 2">
    <name type="scientific">Niallia circulans</name>
    <name type="common">Bacillus circulans</name>
    <dbReference type="NCBI Taxonomy" id="1397"/>
    <lineage>
        <taxon>Bacteria</taxon>
        <taxon>Bacillati</taxon>
        <taxon>Bacillota</taxon>
        <taxon>Bacilli</taxon>
        <taxon>Bacillales</taxon>
        <taxon>Bacillaceae</taxon>
        <taxon>Niallia</taxon>
    </lineage>
</organism>
<name>A0A0J1I998_NIACI</name>
<accession>A0A0J1I998</accession>
<dbReference type="EMBL" id="LDPH01000030">
    <property type="protein sequence ID" value="KLV22528.1"/>
    <property type="molecule type" value="Genomic_DNA"/>
</dbReference>
<proteinExistence type="predicted"/>
<dbReference type="OrthoDB" id="2942336at2"/>
<evidence type="ECO:0000313" key="1">
    <source>
        <dbReference type="EMBL" id="KLV22528.1"/>
    </source>
</evidence>
<dbReference type="PATRIC" id="fig|1397.4.peg.3381"/>
<evidence type="ECO:0008006" key="3">
    <source>
        <dbReference type="Google" id="ProtNLM"/>
    </source>
</evidence>
<comment type="caution">
    <text evidence="1">The sequence shown here is derived from an EMBL/GenBank/DDBJ whole genome shotgun (WGS) entry which is preliminary data.</text>
</comment>